<name>A0ABQ7CLS7_BRACR</name>
<dbReference type="Pfam" id="PF13599">
    <property type="entry name" value="Pentapeptide_4"/>
    <property type="match status" value="1"/>
</dbReference>
<evidence type="ECO:0000256" key="1">
    <source>
        <dbReference type="ARBA" id="ARBA00004906"/>
    </source>
</evidence>
<dbReference type="Gene3D" id="3.30.710.10">
    <property type="entry name" value="Potassium Channel Kv1.1, Chain A"/>
    <property type="match status" value="1"/>
</dbReference>
<keyword evidence="4" id="KW-1185">Reference proteome</keyword>
<organism evidence="3 4">
    <name type="scientific">Brassica cretica</name>
    <name type="common">Mustard</name>
    <dbReference type="NCBI Taxonomy" id="69181"/>
    <lineage>
        <taxon>Eukaryota</taxon>
        <taxon>Viridiplantae</taxon>
        <taxon>Streptophyta</taxon>
        <taxon>Embryophyta</taxon>
        <taxon>Tracheophyta</taxon>
        <taxon>Spermatophyta</taxon>
        <taxon>Magnoliopsida</taxon>
        <taxon>eudicotyledons</taxon>
        <taxon>Gunneridae</taxon>
        <taxon>Pentapetalae</taxon>
        <taxon>rosids</taxon>
        <taxon>malvids</taxon>
        <taxon>Brassicales</taxon>
        <taxon>Brassicaceae</taxon>
        <taxon>Brassiceae</taxon>
        <taxon>Brassica</taxon>
    </lineage>
</organism>
<accession>A0ABQ7CLS7</accession>
<dbReference type="Gene3D" id="2.160.20.80">
    <property type="entry name" value="E3 ubiquitin-protein ligase SopA"/>
    <property type="match status" value="1"/>
</dbReference>
<dbReference type="SUPFAM" id="SSF141571">
    <property type="entry name" value="Pentapeptide repeat-like"/>
    <property type="match status" value="1"/>
</dbReference>
<evidence type="ECO:0000313" key="4">
    <source>
        <dbReference type="Proteomes" id="UP000266723"/>
    </source>
</evidence>
<comment type="pathway">
    <text evidence="1">Protein modification; protein ubiquitination.</text>
</comment>
<dbReference type="InterPro" id="IPR011333">
    <property type="entry name" value="SKP1/BTB/POZ_sf"/>
</dbReference>
<dbReference type="PANTHER" id="PTHR14136">
    <property type="entry name" value="BTB_POZ DOMAIN-CONTAINING PROTEIN KCTD9"/>
    <property type="match status" value="1"/>
</dbReference>
<dbReference type="Pfam" id="PF02214">
    <property type="entry name" value="BTB_2"/>
    <property type="match status" value="1"/>
</dbReference>
<dbReference type="SMART" id="SM00225">
    <property type="entry name" value="BTB"/>
    <property type="match status" value="1"/>
</dbReference>
<dbReference type="InterPro" id="IPR051082">
    <property type="entry name" value="Pentapeptide-BTB/POZ_domain"/>
</dbReference>
<dbReference type="SUPFAM" id="SSF54695">
    <property type="entry name" value="POZ domain"/>
    <property type="match status" value="1"/>
</dbReference>
<dbReference type="InterPro" id="IPR003131">
    <property type="entry name" value="T1-type_BTB"/>
</dbReference>
<protein>
    <recommendedName>
        <fullName evidence="2">BTB domain-containing protein</fullName>
    </recommendedName>
</protein>
<gene>
    <name evidence="3" type="ORF">DY000_02001335</name>
</gene>
<dbReference type="PANTHER" id="PTHR14136:SF17">
    <property type="entry name" value="BTB_POZ DOMAIN-CONTAINING PROTEIN KCTD9"/>
    <property type="match status" value="1"/>
</dbReference>
<proteinExistence type="predicted"/>
<comment type="caution">
    <text evidence="3">The sequence shown here is derived from an EMBL/GenBank/DDBJ whole genome shotgun (WGS) entry which is preliminary data.</text>
</comment>
<reference evidence="3 4" key="1">
    <citation type="journal article" date="2020" name="BMC Genomics">
        <title>Intraspecific diversification of the crop wild relative Brassica cretica Lam. using demographic model selection.</title>
        <authorList>
            <person name="Kioukis A."/>
            <person name="Michalopoulou V.A."/>
            <person name="Briers L."/>
            <person name="Pirintsos S."/>
            <person name="Studholme D.J."/>
            <person name="Pavlidis P."/>
            <person name="Sarris P.F."/>
        </authorList>
    </citation>
    <scope>NUCLEOTIDE SEQUENCE [LARGE SCALE GENOMIC DNA]</scope>
    <source>
        <strain evidence="4">cv. PFS-1207/04</strain>
    </source>
</reference>
<sequence>MDRSSDLSSMVRLNIGGKKFCTTIDTLTNREPDSMLAAMFSGRHAMSHESKTGYVFIDRDGKHFRHILNWLRDGIAPTLSDPDCSELLREADYYQLLGLKEILKASRRETGEVEAELTRVDIIKCIQSERVRFRGVNLSGIDLSKLDLSLVDFSYACLRNVFFSRTNLQLAKFRDADAGGSIFHNAILRECEFTGANLRGALLAGTSLQSANLQDACLVDCSFCGADLRSAHLQNADLTNANLEGANLEGANLKHLEGANLGGANMTGAIR</sequence>
<evidence type="ECO:0000313" key="3">
    <source>
        <dbReference type="EMBL" id="KAF3552614.1"/>
    </source>
</evidence>
<dbReference type="Pfam" id="PF00805">
    <property type="entry name" value="Pentapeptide"/>
    <property type="match status" value="1"/>
</dbReference>
<dbReference type="InterPro" id="IPR000210">
    <property type="entry name" value="BTB/POZ_dom"/>
</dbReference>
<dbReference type="InterPro" id="IPR001646">
    <property type="entry name" value="5peptide_repeat"/>
</dbReference>
<evidence type="ECO:0000259" key="2">
    <source>
        <dbReference type="SMART" id="SM00225"/>
    </source>
</evidence>
<feature type="domain" description="BTB" evidence="2">
    <location>
        <begin position="9"/>
        <end position="111"/>
    </location>
</feature>
<dbReference type="Proteomes" id="UP000266723">
    <property type="component" value="Unassembled WGS sequence"/>
</dbReference>
<dbReference type="EMBL" id="QGKV02000832">
    <property type="protein sequence ID" value="KAF3552614.1"/>
    <property type="molecule type" value="Genomic_DNA"/>
</dbReference>